<protein>
    <submittedName>
        <fullName evidence="2">Copper chaperone PCu(A)C</fullName>
    </submittedName>
</protein>
<dbReference type="OrthoDB" id="9796962at2"/>
<dbReference type="PANTHER" id="PTHR36302">
    <property type="entry name" value="BLR7088 PROTEIN"/>
    <property type="match status" value="1"/>
</dbReference>
<feature type="chain" id="PRO_5038820653" evidence="1">
    <location>
        <begin position="28"/>
        <end position="160"/>
    </location>
</feature>
<evidence type="ECO:0000313" key="2">
    <source>
        <dbReference type="EMBL" id="TQF04132.1"/>
    </source>
</evidence>
<keyword evidence="1" id="KW-0732">Signal</keyword>
<reference evidence="2 3" key="1">
    <citation type="submission" date="2019-06" db="EMBL/GenBank/DDBJ databases">
        <title>Description of Kitasatospora acidophila sp. nov. isolated from pine grove soil, and reclassification of Streptomyces novaecaesareae to Kitasatospora novaeceasareae comb. nov.</title>
        <authorList>
            <person name="Kim M.J."/>
        </authorList>
    </citation>
    <scope>NUCLEOTIDE SEQUENCE [LARGE SCALE GENOMIC DNA]</scope>
    <source>
        <strain evidence="2 3">MMS16-CNU292</strain>
    </source>
</reference>
<dbReference type="Proteomes" id="UP000319103">
    <property type="component" value="Unassembled WGS sequence"/>
</dbReference>
<evidence type="ECO:0000313" key="3">
    <source>
        <dbReference type="Proteomes" id="UP000319103"/>
    </source>
</evidence>
<dbReference type="PANTHER" id="PTHR36302:SF1">
    <property type="entry name" value="COPPER CHAPERONE PCU(A)C"/>
    <property type="match status" value="1"/>
</dbReference>
<gene>
    <name evidence="2" type="ORF">E6W39_20230</name>
</gene>
<sequence>MAARFNRLALTGAGLAAVLTAGAIAVANGGSSAATPAGVKISVADSYIPLPAGGDGMAAGYLTVRNTGSAADTLVRVSSPGAGSITMHRSTDSTMQEVDSLPVPAHGSLELARGGTHLMIMGWQKPPAVGDQLEVDLTFAKGGTITVQVPVKPLTYRPGS</sequence>
<dbReference type="InterPro" id="IPR007410">
    <property type="entry name" value="LpqE-like"/>
</dbReference>
<organism evidence="2 3">
    <name type="scientific">Kitasatospora acidiphila</name>
    <dbReference type="NCBI Taxonomy" id="2567942"/>
    <lineage>
        <taxon>Bacteria</taxon>
        <taxon>Bacillati</taxon>
        <taxon>Actinomycetota</taxon>
        <taxon>Actinomycetes</taxon>
        <taxon>Kitasatosporales</taxon>
        <taxon>Streptomycetaceae</taxon>
        <taxon>Kitasatospora</taxon>
    </lineage>
</organism>
<evidence type="ECO:0000256" key="1">
    <source>
        <dbReference type="SAM" id="SignalP"/>
    </source>
</evidence>
<proteinExistence type="predicted"/>
<dbReference type="Gene3D" id="2.60.40.1890">
    <property type="entry name" value="PCu(A)C copper chaperone"/>
    <property type="match status" value="1"/>
</dbReference>
<accession>A0A540W560</accession>
<dbReference type="EMBL" id="VIGB01000003">
    <property type="protein sequence ID" value="TQF04132.1"/>
    <property type="molecule type" value="Genomic_DNA"/>
</dbReference>
<keyword evidence="3" id="KW-1185">Reference proteome</keyword>
<dbReference type="Pfam" id="PF04314">
    <property type="entry name" value="PCuAC"/>
    <property type="match status" value="1"/>
</dbReference>
<name>A0A540W560_9ACTN</name>
<comment type="caution">
    <text evidence="2">The sequence shown here is derived from an EMBL/GenBank/DDBJ whole genome shotgun (WGS) entry which is preliminary data.</text>
</comment>
<dbReference type="InterPro" id="IPR036182">
    <property type="entry name" value="PCuAC_sf"/>
</dbReference>
<feature type="signal peptide" evidence="1">
    <location>
        <begin position="1"/>
        <end position="27"/>
    </location>
</feature>
<dbReference type="AlphaFoldDB" id="A0A540W560"/>
<dbReference type="RefSeq" id="WP_141634720.1">
    <property type="nucleotide sequence ID" value="NZ_VIGB01000003.1"/>
</dbReference>
<dbReference type="SUPFAM" id="SSF110087">
    <property type="entry name" value="DR1885-like metal-binding protein"/>
    <property type="match status" value="1"/>
</dbReference>
<dbReference type="InterPro" id="IPR058248">
    <property type="entry name" value="Lxx211020-like"/>
</dbReference>